<dbReference type="Pfam" id="PF05145">
    <property type="entry name" value="AbrB"/>
    <property type="match status" value="1"/>
</dbReference>
<feature type="transmembrane region" description="Helical" evidence="1">
    <location>
        <begin position="284"/>
        <end position="313"/>
    </location>
</feature>
<dbReference type="PANTHER" id="PTHR38457">
    <property type="entry name" value="REGULATOR ABRB-RELATED"/>
    <property type="match status" value="1"/>
</dbReference>
<proteinExistence type="predicted"/>
<evidence type="ECO:0008006" key="4">
    <source>
        <dbReference type="Google" id="ProtNLM"/>
    </source>
</evidence>
<feature type="transmembrane region" description="Helical" evidence="1">
    <location>
        <begin position="113"/>
        <end position="131"/>
    </location>
</feature>
<dbReference type="GO" id="GO:0016020">
    <property type="term" value="C:membrane"/>
    <property type="evidence" value="ECO:0007669"/>
    <property type="project" value="InterPro"/>
</dbReference>
<feature type="transmembrane region" description="Helical" evidence="1">
    <location>
        <begin position="87"/>
        <end position="107"/>
    </location>
</feature>
<keyword evidence="1" id="KW-1133">Transmembrane helix</keyword>
<feature type="transmembrane region" description="Helical" evidence="1">
    <location>
        <begin position="167"/>
        <end position="191"/>
    </location>
</feature>
<dbReference type="InterPro" id="IPR007820">
    <property type="entry name" value="AbrB_fam"/>
</dbReference>
<sequence length="380" mass="39750">MKHVIDRLRSRMTGDCGKRSDALHGLNRVPVLTTAIGYTVSAIVAYSAYRAHLPLAWMLGSLFPAAILSLLGLQLRPHRTFRRFGQACVGAGIGLNMTAPVLAQLIVWLPVMVGTALTSVLLSSVVAAGLARGAKIDMKTAFFASLPGGLSEMGNIGLKMGARPEPIVIVQTLRVTLVVIVIPPALVAFGLTGSFTPPAAEPVAAHLVIALLIGGSFVAIVLNTLRLNNPWTIGAVIFAATLASAEMVTGRMPSEVLSCGQFLMGFAVGSHFRPEMLRKMPRVSIFGTFSVLALTALTAGLALLLSSAFGLSFTVSALATAPGGMSEMSATAQALHVAVPFVVGFQVLRGVLVNGLASHYYTLLSKIGFLGVLQKVARVP</sequence>
<evidence type="ECO:0000256" key="1">
    <source>
        <dbReference type="SAM" id="Phobius"/>
    </source>
</evidence>
<feature type="transmembrane region" description="Helical" evidence="1">
    <location>
        <begin position="55"/>
        <end position="75"/>
    </location>
</feature>
<name>A0A2J0YYT7_RHIML</name>
<gene>
    <name evidence="2" type="ORF">CEJ86_22185</name>
</gene>
<keyword evidence="1" id="KW-0472">Membrane</keyword>
<dbReference type="NCBIfam" id="TIGR03082">
    <property type="entry name" value="Gneg_AbrB_dup"/>
    <property type="match status" value="2"/>
</dbReference>
<accession>A0A2J0YYT7</accession>
<dbReference type="GO" id="GO:0010468">
    <property type="term" value="P:regulation of gene expression"/>
    <property type="evidence" value="ECO:0007669"/>
    <property type="project" value="InterPro"/>
</dbReference>
<dbReference type="Proteomes" id="UP000231987">
    <property type="component" value="Unassembled WGS sequence"/>
</dbReference>
<organism evidence="2 3">
    <name type="scientific">Rhizobium meliloti</name>
    <name type="common">Ensifer meliloti</name>
    <name type="synonym">Sinorhizobium meliloti</name>
    <dbReference type="NCBI Taxonomy" id="382"/>
    <lineage>
        <taxon>Bacteria</taxon>
        <taxon>Pseudomonadati</taxon>
        <taxon>Pseudomonadota</taxon>
        <taxon>Alphaproteobacteria</taxon>
        <taxon>Hyphomicrobiales</taxon>
        <taxon>Rhizobiaceae</taxon>
        <taxon>Sinorhizobium/Ensifer group</taxon>
        <taxon>Sinorhizobium</taxon>
    </lineage>
</organism>
<evidence type="ECO:0000313" key="2">
    <source>
        <dbReference type="EMBL" id="PJR13448.1"/>
    </source>
</evidence>
<dbReference type="PIRSF" id="PIRSF038991">
    <property type="entry name" value="Protein_AbrB"/>
    <property type="match status" value="1"/>
</dbReference>
<comment type="caution">
    <text evidence="2">The sequence shown here is derived from an EMBL/GenBank/DDBJ whole genome shotgun (WGS) entry which is preliminary data.</text>
</comment>
<reference evidence="2 3" key="1">
    <citation type="submission" date="2017-06" db="EMBL/GenBank/DDBJ databases">
        <title>Ensifer strains isolated from leguminous trees and herbs display diverse denitrification phenotypes with some acting as strong N2O sinks.</title>
        <authorList>
            <person name="Woliy K."/>
            <person name="Mania D."/>
            <person name="Bakken L.R."/>
            <person name="Frostegard A."/>
        </authorList>
    </citation>
    <scope>NUCLEOTIDE SEQUENCE [LARGE SCALE GENOMIC DNA]</scope>
    <source>
        <strain evidence="2 3">AC50a</strain>
    </source>
</reference>
<dbReference type="AlphaFoldDB" id="A0A2J0YYT7"/>
<evidence type="ECO:0000313" key="3">
    <source>
        <dbReference type="Proteomes" id="UP000231987"/>
    </source>
</evidence>
<dbReference type="PANTHER" id="PTHR38457:SF1">
    <property type="entry name" value="REGULATOR ABRB-RELATED"/>
    <property type="match status" value="1"/>
</dbReference>
<feature type="transmembrane region" description="Helical" evidence="1">
    <location>
        <begin position="29"/>
        <end position="49"/>
    </location>
</feature>
<protein>
    <recommendedName>
        <fullName evidence="4">AbrB family transcriptional regulator</fullName>
    </recommendedName>
</protein>
<keyword evidence="1" id="KW-0812">Transmembrane</keyword>
<dbReference type="EMBL" id="NJGD01000010">
    <property type="protein sequence ID" value="PJR13448.1"/>
    <property type="molecule type" value="Genomic_DNA"/>
</dbReference>
<dbReference type="InterPro" id="IPR017516">
    <property type="entry name" value="AbrB_dup"/>
</dbReference>
<feature type="transmembrane region" description="Helical" evidence="1">
    <location>
        <begin position="203"/>
        <end position="222"/>
    </location>
</feature>
<feature type="transmembrane region" description="Helical" evidence="1">
    <location>
        <begin position="333"/>
        <end position="357"/>
    </location>
</feature>